<organism evidence="1 2">
    <name type="scientific">Burkholderia theae</name>
    <dbReference type="NCBI Taxonomy" id="3143496"/>
    <lineage>
        <taxon>Bacteria</taxon>
        <taxon>Pseudomonadati</taxon>
        <taxon>Pseudomonadota</taxon>
        <taxon>Betaproteobacteria</taxon>
        <taxon>Burkholderiales</taxon>
        <taxon>Burkholderiaceae</taxon>
        <taxon>Burkholderia</taxon>
    </lineage>
</organism>
<gene>
    <name evidence="1" type="ORF">VOI36_29020</name>
</gene>
<evidence type="ECO:0000313" key="2">
    <source>
        <dbReference type="Proteomes" id="UP001466933"/>
    </source>
</evidence>
<name>A0ABU9WPF7_9BURK</name>
<dbReference type="Proteomes" id="UP001466933">
    <property type="component" value="Unassembled WGS sequence"/>
</dbReference>
<comment type="caution">
    <text evidence="1">The sequence shown here is derived from an EMBL/GenBank/DDBJ whole genome shotgun (WGS) entry which is preliminary data.</text>
</comment>
<dbReference type="RefSeq" id="WP_343494384.1">
    <property type="nucleotide sequence ID" value="NZ_JBCPYA010000015.1"/>
</dbReference>
<sequence length="106" mass="11994">MDGSTRQRPIEFRASGAADRLPRLACSGAAHRTIPAGRATANFLRGSHRITDTRAQHRLRAIPSSTHFSRQEIPARKTDLTTVIVRRRFARFSHDEATFYADFCRV</sequence>
<protein>
    <submittedName>
        <fullName evidence="1">Uncharacterized protein</fullName>
    </submittedName>
</protein>
<evidence type="ECO:0000313" key="1">
    <source>
        <dbReference type="EMBL" id="MEN2473955.1"/>
    </source>
</evidence>
<dbReference type="EMBL" id="JBCPYA010000015">
    <property type="protein sequence ID" value="MEN2473955.1"/>
    <property type="molecule type" value="Genomic_DNA"/>
</dbReference>
<accession>A0ABU9WPF7</accession>
<proteinExistence type="predicted"/>
<keyword evidence="2" id="KW-1185">Reference proteome</keyword>
<reference evidence="1 2" key="1">
    <citation type="submission" date="2024-05" db="EMBL/GenBank/DDBJ databases">
        <title>Burkholderia sp. Nov. a novel bacteria isolated from rhizosphere soil of Camellia sinensis.</title>
        <authorList>
            <person name="Dong Y."/>
        </authorList>
    </citation>
    <scope>NUCLEOTIDE SEQUENCE [LARGE SCALE GENOMIC DNA]</scope>
    <source>
        <strain evidence="1 2">GS2Y</strain>
    </source>
</reference>